<reference evidence="2 3" key="1">
    <citation type="submission" date="2018-05" db="EMBL/GenBank/DDBJ databases">
        <title>Zavarzinia sp. HR-AS.</title>
        <authorList>
            <person name="Lee Y."/>
            <person name="Jeon C.O."/>
        </authorList>
    </citation>
    <scope>NUCLEOTIDE SEQUENCE [LARGE SCALE GENOMIC DNA]</scope>
    <source>
        <strain evidence="2 3">HR-AS</strain>
    </source>
</reference>
<gene>
    <name evidence="2" type="ORF">DKG74_20100</name>
</gene>
<dbReference type="Pfam" id="PF25564">
    <property type="entry name" value="DUF7933"/>
    <property type="match status" value="1"/>
</dbReference>
<evidence type="ECO:0000259" key="1">
    <source>
        <dbReference type="Pfam" id="PF25564"/>
    </source>
</evidence>
<comment type="caution">
    <text evidence="2">The sequence shown here is derived from an EMBL/GenBank/DDBJ whole genome shotgun (WGS) entry which is preliminary data.</text>
</comment>
<organism evidence="2 3">
    <name type="scientific">Zavarzinia aquatilis</name>
    <dbReference type="NCBI Taxonomy" id="2211142"/>
    <lineage>
        <taxon>Bacteria</taxon>
        <taxon>Pseudomonadati</taxon>
        <taxon>Pseudomonadota</taxon>
        <taxon>Alphaproteobacteria</taxon>
        <taxon>Rhodospirillales</taxon>
        <taxon>Zavarziniaceae</taxon>
        <taxon>Zavarzinia</taxon>
    </lineage>
</organism>
<sequence length="1158" mass="118005">MLAALIGILLAAILGLLPGGAAFAQSRIITNGSFEYNLNGTAMAPKGSTGTRWVIPSSGWQYFDDARCLGGQKDICMAGWESTHGGSNNGSYAPVPQHVVEAGNNKSNNTPVPQTGNAEAELNADNRSRLYQNVCLKSGESITFSYYYSAETGAGNQQVLAGIWPRGNTGPTGGALTSQASVVRTTRGWILQTATLTAPGNGVYQLGFEAVLPTSGAAGNEIEDVSIPLAPLVDLGGSPVNALVVEPLPPTPPTPAATNAGASIKIRVNGRVPTGGMKLALRLTGDAVPDTDFRLGTPTGPYGTPTLTHTAGSALWIVNVPAGDYDAGLTPALNIGGITIPMLALSDLTIENPESAVFTLEDPGVDGSSSSTVWLKGDPVCSPTGAMQETASYTIRDNTPTMVLAGHVYVDANANNTRDGVEQWTSTTPLASTVYINVVKNNIVVASQSVTSGDGAWTITVPVDTDYNVVLSDDGANPSAAPPLYWQPQNPSTLKYTGVSASQSTLDFGLKATKATDPVVMVKAFGTGRLLLGNTTIVRFQINNSDGNPARSGIAFTDTLPDGLTLIGSPSWSTAGCSGTLSSGTGNQIALTGGTIASGTAYCIIEATVRGDSVGTKLNDSTRLSNVTGIYTLVDASVWVGTFYGISGYVYADADGNGQKGGSETGTGATWQVKLAQRSGATCSTPIFDYEVSVAATGAYAINEVPPGDYCLIVDNNATASDVVSTTPGWVPTLPSAGILYVTVSVNNLTGQNFGLFRGGVLKGRVFLDQGSPVATPGASANNGIPDGGDESGLAGVTVKAATGATVVATAQTDGAGNYTLFVPQSANGTTLTVTETNLAGYRSTGASVDATAMGTGAVTVGGNAYTYDRTGDRFSFAFATGTTYGSLDFGDVPDNRLTGVGLQGAAPGSTVVYGHVFIAGTAGLVSFADAGVTTPNTSTGWTDSVFLDTDCNGAIDAGGDLGLAPGSQISVTAGQQICLTAKIFVPLSAEDGDKRVSTLTASFTYSNAAPGLVGSYSQADTTTVGEGTALALTKRVRRVDAACAALASPAGDWSVSNQAPPDSYLQYQIHYLNNSADRMRSLEIKDMTPAFTTFVAAACGATPAGLTCATPTSAAGTAPAVGAMGQIRWVFTDGAPPNDGLAPGSSGDVTFCVRVMP</sequence>
<protein>
    <recommendedName>
        <fullName evidence="1">DUF7933 domain-containing protein</fullName>
    </recommendedName>
</protein>
<keyword evidence="3" id="KW-1185">Reference proteome</keyword>
<evidence type="ECO:0000313" key="3">
    <source>
        <dbReference type="Proteomes" id="UP000245461"/>
    </source>
</evidence>
<dbReference type="Gene3D" id="2.60.40.10">
    <property type="entry name" value="Immunoglobulins"/>
    <property type="match status" value="2"/>
</dbReference>
<name>A0A317DTY2_9PROT</name>
<dbReference type="Gene3D" id="2.60.120.260">
    <property type="entry name" value="Galactose-binding domain-like"/>
    <property type="match status" value="1"/>
</dbReference>
<proteinExistence type="predicted"/>
<dbReference type="AlphaFoldDB" id="A0A317DTY2"/>
<evidence type="ECO:0000313" key="2">
    <source>
        <dbReference type="EMBL" id="PWR18147.1"/>
    </source>
</evidence>
<dbReference type="SUPFAM" id="SSF117074">
    <property type="entry name" value="Hypothetical protein PA1324"/>
    <property type="match status" value="1"/>
</dbReference>
<dbReference type="InterPro" id="IPR057693">
    <property type="entry name" value="DUF7933"/>
</dbReference>
<dbReference type="InterPro" id="IPR013783">
    <property type="entry name" value="Ig-like_fold"/>
</dbReference>
<dbReference type="EMBL" id="QGLE01000017">
    <property type="protein sequence ID" value="PWR18147.1"/>
    <property type="molecule type" value="Genomic_DNA"/>
</dbReference>
<dbReference type="Proteomes" id="UP000245461">
    <property type="component" value="Unassembled WGS sequence"/>
</dbReference>
<feature type="domain" description="DUF7933" evidence="1">
    <location>
        <begin position="521"/>
        <end position="630"/>
    </location>
</feature>
<accession>A0A317DTY2</accession>